<dbReference type="PANTHER" id="PTHR12121">
    <property type="entry name" value="CARBON CATABOLITE REPRESSOR PROTEIN 4"/>
    <property type="match status" value="1"/>
</dbReference>
<dbReference type="Pfam" id="PF03372">
    <property type="entry name" value="Exo_endo_phos"/>
    <property type="match status" value="1"/>
</dbReference>
<dbReference type="Proteomes" id="UP000284379">
    <property type="component" value="Unassembled WGS sequence"/>
</dbReference>
<dbReference type="SUPFAM" id="SSF56219">
    <property type="entry name" value="DNase I-like"/>
    <property type="match status" value="1"/>
</dbReference>
<dbReference type="InterPro" id="IPR036691">
    <property type="entry name" value="Endo/exonu/phosph_ase_sf"/>
</dbReference>
<gene>
    <name evidence="3" type="ORF">DW888_07595</name>
</gene>
<evidence type="ECO:0000313" key="3">
    <source>
        <dbReference type="EMBL" id="RHB36485.1"/>
    </source>
</evidence>
<feature type="chain" id="PRO_5019332378" description="Endonuclease/exonuclease/phosphatase domain-containing protein" evidence="1">
    <location>
        <begin position="23"/>
        <end position="279"/>
    </location>
</feature>
<dbReference type="RefSeq" id="WP_007483155.1">
    <property type="nucleotide sequence ID" value="NZ_CABJFV010000004.1"/>
</dbReference>
<comment type="caution">
    <text evidence="3">The sequence shown here is derived from an EMBL/GenBank/DDBJ whole genome shotgun (WGS) entry which is preliminary data.</text>
</comment>
<organism evidence="3 4">
    <name type="scientific">Bacteroides nordii</name>
    <dbReference type="NCBI Taxonomy" id="291645"/>
    <lineage>
        <taxon>Bacteria</taxon>
        <taxon>Pseudomonadati</taxon>
        <taxon>Bacteroidota</taxon>
        <taxon>Bacteroidia</taxon>
        <taxon>Bacteroidales</taxon>
        <taxon>Bacteroidaceae</taxon>
        <taxon>Bacteroides</taxon>
    </lineage>
</organism>
<dbReference type="PANTHER" id="PTHR12121:SF36">
    <property type="entry name" value="ENDONUCLEASE_EXONUCLEASE_PHOSPHATASE DOMAIN-CONTAINING PROTEIN"/>
    <property type="match status" value="1"/>
</dbReference>
<evidence type="ECO:0000259" key="2">
    <source>
        <dbReference type="Pfam" id="PF03372"/>
    </source>
</evidence>
<dbReference type="GeneID" id="69504375"/>
<reference evidence="3 4" key="1">
    <citation type="submission" date="2018-08" db="EMBL/GenBank/DDBJ databases">
        <title>A genome reference for cultivated species of the human gut microbiota.</title>
        <authorList>
            <person name="Zou Y."/>
            <person name="Xue W."/>
            <person name="Luo G."/>
        </authorList>
    </citation>
    <scope>NUCLEOTIDE SEQUENCE [LARGE SCALE GENOMIC DNA]</scope>
    <source>
        <strain evidence="3 4">AM40-30BH</strain>
    </source>
</reference>
<accession>A0A413VS94</accession>
<evidence type="ECO:0000313" key="4">
    <source>
        <dbReference type="Proteomes" id="UP000284379"/>
    </source>
</evidence>
<dbReference type="Gene3D" id="3.60.10.10">
    <property type="entry name" value="Endonuclease/exonuclease/phosphatase"/>
    <property type="match status" value="1"/>
</dbReference>
<dbReference type="CDD" id="cd09083">
    <property type="entry name" value="EEP-1"/>
    <property type="match status" value="1"/>
</dbReference>
<name>A0A413VS94_9BACE</name>
<evidence type="ECO:0000256" key="1">
    <source>
        <dbReference type="SAM" id="SignalP"/>
    </source>
</evidence>
<proteinExistence type="predicted"/>
<protein>
    <recommendedName>
        <fullName evidence="2">Endonuclease/exonuclease/phosphatase domain-containing protein</fullName>
    </recommendedName>
</protein>
<keyword evidence="1" id="KW-0732">Signal</keyword>
<feature type="signal peptide" evidence="1">
    <location>
        <begin position="1"/>
        <end position="22"/>
    </location>
</feature>
<dbReference type="InterPro" id="IPR050410">
    <property type="entry name" value="CCR4/nocturin_mRNA_transcr"/>
</dbReference>
<dbReference type="GO" id="GO:0000175">
    <property type="term" value="F:3'-5'-RNA exonuclease activity"/>
    <property type="evidence" value="ECO:0007669"/>
    <property type="project" value="TreeGrafter"/>
</dbReference>
<dbReference type="EMBL" id="QSGO01000004">
    <property type="protein sequence ID" value="RHB36485.1"/>
    <property type="molecule type" value="Genomic_DNA"/>
</dbReference>
<dbReference type="InterPro" id="IPR005135">
    <property type="entry name" value="Endo/exonuclease/phosphatase"/>
</dbReference>
<sequence length="279" mass="31785">MAFRIYILLLVCLSLSSFPVHGENYETEITICSFNIRGSNMDTGVNAWSNRKKMVIREFGNYQYDIVCMQEPLTDQIQDFLSIGIYEWLGVSGQGTPDSDVFTPIFYNKKKLNVLDYGTFWLSETPDVVSRGWDGKFPRICTWAKFRDIENCRSFYVFNTHLDHVGEVAKLEGARLICRKIKEMTAEEAVFITGDMNSTPETPPIHTFLSEFSNSREIATEKSGPAGTAHSYGKLYPPSQIDYIFVNEYISVTKAITITKNSDPVYMSDHYPIVITADF</sequence>
<feature type="domain" description="Endonuclease/exonuclease/phosphatase" evidence="2">
    <location>
        <begin position="32"/>
        <end position="270"/>
    </location>
</feature>
<dbReference type="AlphaFoldDB" id="A0A413VS94"/>